<dbReference type="AlphaFoldDB" id="A0A438BV29"/>
<organism evidence="1 2">
    <name type="scientific">Vitis vinifera</name>
    <name type="common">Grape</name>
    <dbReference type="NCBI Taxonomy" id="29760"/>
    <lineage>
        <taxon>Eukaryota</taxon>
        <taxon>Viridiplantae</taxon>
        <taxon>Streptophyta</taxon>
        <taxon>Embryophyta</taxon>
        <taxon>Tracheophyta</taxon>
        <taxon>Spermatophyta</taxon>
        <taxon>Magnoliopsida</taxon>
        <taxon>eudicotyledons</taxon>
        <taxon>Gunneridae</taxon>
        <taxon>Pentapetalae</taxon>
        <taxon>rosids</taxon>
        <taxon>Vitales</taxon>
        <taxon>Vitaceae</taxon>
        <taxon>Viteae</taxon>
        <taxon>Vitis</taxon>
    </lineage>
</organism>
<evidence type="ECO:0000313" key="2">
    <source>
        <dbReference type="Proteomes" id="UP000288805"/>
    </source>
</evidence>
<sequence>MEEQKQYGSLCIKVVPSKQSQSLMRLWLSKPTCSKGRDCSVALGNELRGGMSLEGCRCSEGAFENGLEQEGASSPWDKEDLLSNRAFNNLEDFNRTLSQGWKKKQSSTFQFDSELRRLNCLISYEGANDDEKRKLIKFVISGNLRCIRWHFGFLGQHGFGVVGHGCGGFSISYCFRNCEDGFVWIFTGACKLVLRGEKEDFWEELGAIKDLWENLCHSWAGLFLGFRRVGGSLFRPFIICASQACSDHCPIVLGGGGIKKGKISFRFENMWLKTDGFKDLIRNWCTGHVVYGSSRHCLAVKLKALKVWNKEVSGNVSFN</sequence>
<dbReference type="Proteomes" id="UP000288805">
    <property type="component" value="Unassembled WGS sequence"/>
</dbReference>
<name>A0A438BV29_VITVI</name>
<dbReference type="EMBL" id="QGNW01002612">
    <property type="protein sequence ID" value="RVW14747.1"/>
    <property type="molecule type" value="Genomic_DNA"/>
</dbReference>
<comment type="caution">
    <text evidence="1">The sequence shown here is derived from an EMBL/GenBank/DDBJ whole genome shotgun (WGS) entry which is preliminary data.</text>
</comment>
<proteinExistence type="predicted"/>
<accession>A0A438BV29</accession>
<protein>
    <submittedName>
        <fullName evidence="1">Uncharacterized protein</fullName>
    </submittedName>
</protein>
<reference evidence="1 2" key="1">
    <citation type="journal article" date="2018" name="PLoS Genet.">
        <title>Population sequencing reveals clonal diversity and ancestral inbreeding in the grapevine cultivar Chardonnay.</title>
        <authorList>
            <person name="Roach M.J."/>
            <person name="Johnson D.L."/>
            <person name="Bohlmann J."/>
            <person name="van Vuuren H.J."/>
            <person name="Jones S.J."/>
            <person name="Pretorius I.S."/>
            <person name="Schmidt S.A."/>
            <person name="Borneman A.R."/>
        </authorList>
    </citation>
    <scope>NUCLEOTIDE SEQUENCE [LARGE SCALE GENOMIC DNA]</scope>
    <source>
        <strain evidence="2">cv. Chardonnay</strain>
        <tissue evidence="1">Leaf</tissue>
    </source>
</reference>
<evidence type="ECO:0000313" key="1">
    <source>
        <dbReference type="EMBL" id="RVW14747.1"/>
    </source>
</evidence>
<gene>
    <name evidence="1" type="ORF">CK203_092599</name>
</gene>